<evidence type="ECO:0000256" key="4">
    <source>
        <dbReference type="ARBA" id="ARBA00023163"/>
    </source>
</evidence>
<dbReference type="InterPro" id="IPR015300">
    <property type="entry name" value="DNA-bd_pseudobarrel_sf"/>
</dbReference>
<evidence type="ECO:0000256" key="5">
    <source>
        <dbReference type="ARBA" id="ARBA00023242"/>
    </source>
</evidence>
<dbReference type="Pfam" id="PF03754">
    <property type="entry name" value="At2g31720-like"/>
    <property type="match status" value="1"/>
</dbReference>
<dbReference type="PANTHER" id="PTHR31541">
    <property type="entry name" value="B3 DOMAIN PLANT PROTEIN-RELATED"/>
    <property type="match status" value="1"/>
</dbReference>
<proteinExistence type="predicted"/>
<evidence type="ECO:0000313" key="7">
    <source>
        <dbReference type="Proteomes" id="UP000737018"/>
    </source>
</evidence>
<keyword evidence="3" id="KW-0238">DNA-binding</keyword>
<dbReference type="GO" id="GO:0005634">
    <property type="term" value="C:nucleus"/>
    <property type="evidence" value="ECO:0007669"/>
    <property type="project" value="UniProtKB-SubCell"/>
</dbReference>
<name>A0A8J4RRZ1_9ROSI</name>
<evidence type="ECO:0000256" key="3">
    <source>
        <dbReference type="ARBA" id="ARBA00023125"/>
    </source>
</evidence>
<accession>A0A8J4RRZ1</accession>
<dbReference type="OrthoDB" id="1935604at2759"/>
<keyword evidence="7" id="KW-1185">Reference proteome</keyword>
<comment type="caution">
    <text evidence="6">The sequence shown here is derived from an EMBL/GenBank/DDBJ whole genome shotgun (WGS) entry which is preliminary data.</text>
</comment>
<dbReference type="PANTHER" id="PTHR31541:SF60">
    <property type="entry name" value="TF-B3 DOMAIN-CONTAINING PROTEIN"/>
    <property type="match status" value="1"/>
</dbReference>
<keyword evidence="4" id="KW-0804">Transcription</keyword>
<dbReference type="Proteomes" id="UP000737018">
    <property type="component" value="Unassembled WGS sequence"/>
</dbReference>
<keyword evidence="5" id="KW-0539">Nucleus</keyword>
<sequence length="146" mass="16703">MPTEFKNIIIKAKKGSDIKLMTQKELSPSDMKDQFASLSLPKGQMSAEFLSKEEQFILQQKEEDRVRYKGMEVLLIQLSLEECTISLKKWKNGSSMCYMLSSPKNKVTTNNDLKVRDIIQIRNGNKSNLGQVFAYPDPTREPRPAT</sequence>
<organism evidence="6 7">
    <name type="scientific">Castanea mollissima</name>
    <name type="common">Chinese chestnut</name>
    <dbReference type="NCBI Taxonomy" id="60419"/>
    <lineage>
        <taxon>Eukaryota</taxon>
        <taxon>Viridiplantae</taxon>
        <taxon>Streptophyta</taxon>
        <taxon>Embryophyta</taxon>
        <taxon>Tracheophyta</taxon>
        <taxon>Spermatophyta</taxon>
        <taxon>Magnoliopsida</taxon>
        <taxon>eudicotyledons</taxon>
        <taxon>Gunneridae</taxon>
        <taxon>Pentapetalae</taxon>
        <taxon>rosids</taxon>
        <taxon>fabids</taxon>
        <taxon>Fagales</taxon>
        <taxon>Fagaceae</taxon>
        <taxon>Castanea</taxon>
    </lineage>
</organism>
<gene>
    <name evidence="6" type="ORF">CMV_001237</name>
</gene>
<dbReference type="AlphaFoldDB" id="A0A8J4RRZ1"/>
<reference evidence="6" key="1">
    <citation type="submission" date="2020-03" db="EMBL/GenBank/DDBJ databases">
        <title>Castanea mollissima Vanexum genome sequencing.</title>
        <authorList>
            <person name="Staton M."/>
        </authorList>
    </citation>
    <scope>NUCLEOTIDE SEQUENCE</scope>
    <source>
        <tissue evidence="6">Leaf</tissue>
    </source>
</reference>
<comment type="subcellular location">
    <subcellularLocation>
        <location evidence="1">Nucleus</location>
    </subcellularLocation>
</comment>
<dbReference type="SUPFAM" id="SSF101936">
    <property type="entry name" value="DNA-binding pseudobarrel domain"/>
    <property type="match status" value="1"/>
</dbReference>
<evidence type="ECO:0000256" key="2">
    <source>
        <dbReference type="ARBA" id="ARBA00023015"/>
    </source>
</evidence>
<protein>
    <submittedName>
        <fullName evidence="6">Uncharacterized protein</fullName>
    </submittedName>
</protein>
<dbReference type="EMBL" id="JRKL02000075">
    <property type="protein sequence ID" value="KAF3975525.1"/>
    <property type="molecule type" value="Genomic_DNA"/>
</dbReference>
<dbReference type="Gene3D" id="2.40.330.10">
    <property type="entry name" value="DNA-binding pseudobarrel domain"/>
    <property type="match status" value="1"/>
</dbReference>
<evidence type="ECO:0000313" key="6">
    <source>
        <dbReference type="EMBL" id="KAF3975525.1"/>
    </source>
</evidence>
<keyword evidence="2" id="KW-0805">Transcription regulation</keyword>
<dbReference type="GO" id="GO:0003677">
    <property type="term" value="F:DNA binding"/>
    <property type="evidence" value="ECO:0007669"/>
    <property type="project" value="UniProtKB-KW"/>
</dbReference>
<evidence type="ECO:0000256" key="1">
    <source>
        <dbReference type="ARBA" id="ARBA00004123"/>
    </source>
</evidence>
<dbReference type="InterPro" id="IPR005508">
    <property type="entry name" value="At2g31720-like"/>
</dbReference>